<proteinExistence type="predicted"/>
<dbReference type="Proteomes" id="UP000677803">
    <property type="component" value="Unassembled WGS sequence"/>
</dbReference>
<sequence>WRGSLLSVQIETAVLAASPEGGGCVFTKTTTGENTLDLVYTNIKDTFRAAPRPHLGSSDHLSVMLIPAYRPLLIRAKPIVR</sequence>
<comment type="caution">
    <text evidence="1">The sequence shown here is derived from an EMBL/GenBank/DDBJ whole genome shotgun (WGS) entry which is preliminary data.</text>
</comment>
<dbReference type="AlphaFoldDB" id="A0A8S4B6Y8"/>
<gene>
    <name evidence="1" type="ORF">MMEN_LOCUS9216</name>
</gene>
<reference evidence="1" key="1">
    <citation type="submission" date="2021-05" db="EMBL/GenBank/DDBJ databases">
        <authorList>
            <person name="Tigano A."/>
        </authorList>
    </citation>
    <scope>NUCLEOTIDE SEQUENCE</scope>
</reference>
<dbReference type="EMBL" id="CAJRST010008890">
    <property type="protein sequence ID" value="CAG5899044.1"/>
    <property type="molecule type" value="Genomic_DNA"/>
</dbReference>
<dbReference type="OrthoDB" id="8964826at2759"/>
<accession>A0A8S4B6Y8</accession>
<evidence type="ECO:0000313" key="2">
    <source>
        <dbReference type="Proteomes" id="UP000677803"/>
    </source>
</evidence>
<name>A0A8S4B6Y8_9TELE</name>
<keyword evidence="2" id="KW-1185">Reference proteome</keyword>
<feature type="non-terminal residue" evidence="1">
    <location>
        <position position="81"/>
    </location>
</feature>
<protein>
    <submittedName>
        <fullName evidence="1">(Atlantic silverside) hypothetical protein</fullName>
    </submittedName>
</protein>
<organism evidence="1 2">
    <name type="scientific">Menidia menidia</name>
    <name type="common">Atlantic silverside</name>
    <dbReference type="NCBI Taxonomy" id="238744"/>
    <lineage>
        <taxon>Eukaryota</taxon>
        <taxon>Metazoa</taxon>
        <taxon>Chordata</taxon>
        <taxon>Craniata</taxon>
        <taxon>Vertebrata</taxon>
        <taxon>Euteleostomi</taxon>
        <taxon>Actinopterygii</taxon>
        <taxon>Neopterygii</taxon>
        <taxon>Teleostei</taxon>
        <taxon>Neoteleostei</taxon>
        <taxon>Acanthomorphata</taxon>
        <taxon>Ovalentaria</taxon>
        <taxon>Atherinomorphae</taxon>
        <taxon>Atheriniformes</taxon>
        <taxon>Atherinopsidae</taxon>
        <taxon>Menidiinae</taxon>
        <taxon>Menidia</taxon>
    </lineage>
</organism>
<evidence type="ECO:0000313" key="1">
    <source>
        <dbReference type="EMBL" id="CAG5899044.1"/>
    </source>
</evidence>
<feature type="non-terminal residue" evidence="1">
    <location>
        <position position="1"/>
    </location>
</feature>